<dbReference type="InterPro" id="IPR002777">
    <property type="entry name" value="PFD_beta-like"/>
</dbReference>
<dbReference type="GeneID" id="54476358"/>
<keyword evidence="2" id="KW-0143">Chaperone</keyword>
<dbReference type="Pfam" id="PF01920">
    <property type="entry name" value="Prefoldin_2"/>
    <property type="match status" value="1"/>
</dbReference>
<evidence type="ECO:0000256" key="2">
    <source>
        <dbReference type="ARBA" id="ARBA00023186"/>
    </source>
</evidence>
<dbReference type="PANTHER" id="PTHR20903:SF0">
    <property type="entry name" value="PREFOLDIN SUBUNIT 1"/>
    <property type="match status" value="1"/>
</dbReference>
<dbReference type="Proteomes" id="UP000799767">
    <property type="component" value="Unassembled WGS sequence"/>
</dbReference>
<comment type="similarity">
    <text evidence="1">Belongs to the prefoldin subunit beta family.</text>
</comment>
<dbReference type="GO" id="GO:0044183">
    <property type="term" value="F:protein folding chaperone"/>
    <property type="evidence" value="ECO:0007669"/>
    <property type="project" value="TreeGrafter"/>
</dbReference>
<sequence>MAIPNEKLQEVLREIEAKASFSAQQLQIVRGQIASKNREKRMLQLSSSELDTVPVETPVYDGVGKMFVLTTTKEIQSRQTKESGDVDKELDNLGKKLHYLETTYNNAQQHLERIFKGSAGQS</sequence>
<evidence type="ECO:0000313" key="4">
    <source>
        <dbReference type="Proteomes" id="UP000799767"/>
    </source>
</evidence>
<keyword evidence="4" id="KW-1185">Reference proteome</keyword>
<evidence type="ECO:0000313" key="3">
    <source>
        <dbReference type="EMBL" id="KAF2484403.1"/>
    </source>
</evidence>
<dbReference type="OrthoDB" id="2015447at2759"/>
<reference evidence="3" key="1">
    <citation type="journal article" date="2020" name="Stud. Mycol.">
        <title>101 Dothideomycetes genomes: a test case for predicting lifestyles and emergence of pathogens.</title>
        <authorList>
            <person name="Haridas S."/>
            <person name="Albert R."/>
            <person name="Binder M."/>
            <person name="Bloem J."/>
            <person name="Labutti K."/>
            <person name="Salamov A."/>
            <person name="Andreopoulos B."/>
            <person name="Baker S."/>
            <person name="Barry K."/>
            <person name="Bills G."/>
            <person name="Bluhm B."/>
            <person name="Cannon C."/>
            <person name="Castanera R."/>
            <person name="Culley D."/>
            <person name="Daum C."/>
            <person name="Ezra D."/>
            <person name="Gonzalez J."/>
            <person name="Henrissat B."/>
            <person name="Kuo A."/>
            <person name="Liang C."/>
            <person name="Lipzen A."/>
            <person name="Lutzoni F."/>
            <person name="Magnuson J."/>
            <person name="Mondo S."/>
            <person name="Nolan M."/>
            <person name="Ohm R."/>
            <person name="Pangilinan J."/>
            <person name="Park H.-J."/>
            <person name="Ramirez L."/>
            <person name="Alfaro M."/>
            <person name="Sun H."/>
            <person name="Tritt A."/>
            <person name="Yoshinaga Y."/>
            <person name="Zwiers L.-H."/>
            <person name="Turgeon B."/>
            <person name="Goodwin S."/>
            <person name="Spatafora J."/>
            <person name="Crous P."/>
            <person name="Grigoriev I."/>
        </authorList>
    </citation>
    <scope>NUCLEOTIDE SEQUENCE</scope>
    <source>
        <strain evidence="3">CBS 113389</strain>
    </source>
</reference>
<organism evidence="3 4">
    <name type="scientific">Neohortaea acidophila</name>
    <dbReference type="NCBI Taxonomy" id="245834"/>
    <lineage>
        <taxon>Eukaryota</taxon>
        <taxon>Fungi</taxon>
        <taxon>Dikarya</taxon>
        <taxon>Ascomycota</taxon>
        <taxon>Pezizomycotina</taxon>
        <taxon>Dothideomycetes</taxon>
        <taxon>Dothideomycetidae</taxon>
        <taxon>Mycosphaerellales</taxon>
        <taxon>Teratosphaeriaceae</taxon>
        <taxon>Neohortaea</taxon>
    </lineage>
</organism>
<gene>
    <name evidence="3" type="ORF">BDY17DRAFT_309646</name>
</gene>
<dbReference type="GO" id="GO:0016272">
    <property type="term" value="C:prefoldin complex"/>
    <property type="evidence" value="ECO:0007669"/>
    <property type="project" value="InterPro"/>
</dbReference>
<evidence type="ECO:0000256" key="1">
    <source>
        <dbReference type="ARBA" id="ARBA00008045"/>
    </source>
</evidence>
<dbReference type="RefSeq" id="XP_033590972.1">
    <property type="nucleotide sequence ID" value="XM_033735356.1"/>
</dbReference>
<dbReference type="PANTHER" id="PTHR20903">
    <property type="entry name" value="PREFOLDIN SUBUNIT 1-RELATED"/>
    <property type="match status" value="1"/>
</dbReference>
<dbReference type="AlphaFoldDB" id="A0A6A6PY21"/>
<protein>
    <submittedName>
        <fullName evidence="3">Prefoldin</fullName>
    </submittedName>
</protein>
<proteinExistence type="inferred from homology"/>
<name>A0A6A6PY21_9PEZI</name>
<dbReference type="GO" id="GO:0005737">
    <property type="term" value="C:cytoplasm"/>
    <property type="evidence" value="ECO:0007669"/>
    <property type="project" value="TreeGrafter"/>
</dbReference>
<dbReference type="Gene3D" id="1.10.287.370">
    <property type="match status" value="1"/>
</dbReference>
<dbReference type="EMBL" id="MU001634">
    <property type="protein sequence ID" value="KAF2484403.1"/>
    <property type="molecule type" value="Genomic_DNA"/>
</dbReference>
<dbReference type="SUPFAM" id="SSF46579">
    <property type="entry name" value="Prefoldin"/>
    <property type="match status" value="1"/>
</dbReference>
<dbReference type="InterPro" id="IPR009053">
    <property type="entry name" value="Prefoldin"/>
</dbReference>
<dbReference type="GO" id="GO:0051082">
    <property type="term" value="F:unfolded protein binding"/>
    <property type="evidence" value="ECO:0007669"/>
    <property type="project" value="InterPro"/>
</dbReference>
<accession>A0A6A6PY21</accession>